<reference evidence="3" key="1">
    <citation type="journal article" date="2016" name="Front. Microbiol.">
        <title>Complete Genome Sequence of Clostridium estertheticum DSM 8809, a Microbe Identified in Spoiled Vacuum Packed Beef.</title>
        <authorList>
            <person name="Yu Z."/>
            <person name="Gunn L."/>
            <person name="Brennan E."/>
            <person name="Reid R."/>
            <person name="Wall P.G."/>
            <person name="Gaora O.P."/>
            <person name="Hurley D."/>
            <person name="Bolton D."/>
            <person name="Fanning S."/>
        </authorList>
    </citation>
    <scope>NUCLEOTIDE SEQUENCE [LARGE SCALE GENOMIC DNA]</scope>
    <source>
        <strain evidence="3">DSM 8809</strain>
    </source>
</reference>
<evidence type="ECO:0000313" key="2">
    <source>
        <dbReference type="EMBL" id="APC42253.1"/>
    </source>
</evidence>
<sequence length="69" mass="8075">MRKNKLIRIVSHNFHDYKMSYTMLFLGLSAGFGILGNKFGMLYLVLSFLPVLVWSLLWFNERKTTDTSL</sequence>
<keyword evidence="1" id="KW-0472">Membrane</keyword>
<proteinExistence type="predicted"/>
<evidence type="ECO:0000256" key="1">
    <source>
        <dbReference type="SAM" id="Phobius"/>
    </source>
</evidence>
<name>A0A1J0GLM9_9CLOT</name>
<dbReference type="KEGG" id="ceu:A7L45_20425"/>
<keyword evidence="3" id="KW-1185">Reference proteome</keyword>
<dbReference type="AlphaFoldDB" id="A0A1J0GLM9"/>
<dbReference type="EMBL" id="CP015756">
    <property type="protein sequence ID" value="APC42253.1"/>
    <property type="molecule type" value="Genomic_DNA"/>
</dbReference>
<accession>A0A1J0GLM9</accession>
<keyword evidence="1" id="KW-1133">Transmembrane helix</keyword>
<dbReference type="STRING" id="1552.A7L45_20425"/>
<organism evidence="2 3">
    <name type="scientific">Clostridium estertheticum subsp. estertheticum</name>
    <dbReference type="NCBI Taxonomy" id="1552"/>
    <lineage>
        <taxon>Bacteria</taxon>
        <taxon>Bacillati</taxon>
        <taxon>Bacillota</taxon>
        <taxon>Clostridia</taxon>
        <taxon>Eubacteriales</taxon>
        <taxon>Clostridiaceae</taxon>
        <taxon>Clostridium</taxon>
    </lineage>
</organism>
<dbReference type="RefSeq" id="WP_071614545.1">
    <property type="nucleotide sequence ID" value="NZ_CP015756.1"/>
</dbReference>
<gene>
    <name evidence="2" type="ORF">A7L45_20425</name>
</gene>
<feature type="transmembrane region" description="Helical" evidence="1">
    <location>
        <begin position="42"/>
        <end position="59"/>
    </location>
</feature>
<evidence type="ECO:0000313" key="3">
    <source>
        <dbReference type="Proteomes" id="UP000182569"/>
    </source>
</evidence>
<feature type="transmembrane region" description="Helical" evidence="1">
    <location>
        <begin position="20"/>
        <end position="36"/>
    </location>
</feature>
<dbReference type="OrthoDB" id="9960929at2"/>
<dbReference type="Proteomes" id="UP000182569">
    <property type="component" value="Chromosome"/>
</dbReference>
<keyword evidence="1" id="KW-0812">Transmembrane</keyword>
<protein>
    <submittedName>
        <fullName evidence="2">Uncharacterized protein</fullName>
    </submittedName>
</protein>